<feature type="non-terminal residue" evidence="2">
    <location>
        <position position="1"/>
    </location>
</feature>
<name>A0A433T4V1_ELYCH</name>
<feature type="compositionally biased region" description="Polar residues" evidence="1">
    <location>
        <begin position="1"/>
        <end position="29"/>
    </location>
</feature>
<feature type="compositionally biased region" description="Basic and acidic residues" evidence="1">
    <location>
        <begin position="214"/>
        <end position="223"/>
    </location>
</feature>
<feature type="region of interest" description="Disordered" evidence="1">
    <location>
        <begin position="1"/>
        <end position="38"/>
    </location>
</feature>
<reference evidence="2 3" key="1">
    <citation type="submission" date="2019-01" db="EMBL/GenBank/DDBJ databases">
        <title>A draft genome assembly of the solar-powered sea slug Elysia chlorotica.</title>
        <authorList>
            <person name="Cai H."/>
            <person name="Li Q."/>
            <person name="Fang X."/>
            <person name="Li J."/>
            <person name="Curtis N.E."/>
            <person name="Altenburger A."/>
            <person name="Shibata T."/>
            <person name="Feng M."/>
            <person name="Maeda T."/>
            <person name="Schwartz J.A."/>
            <person name="Shigenobu S."/>
            <person name="Lundholm N."/>
            <person name="Nishiyama T."/>
            <person name="Yang H."/>
            <person name="Hasebe M."/>
            <person name="Li S."/>
            <person name="Pierce S.K."/>
            <person name="Wang J."/>
        </authorList>
    </citation>
    <scope>NUCLEOTIDE SEQUENCE [LARGE SCALE GENOMIC DNA]</scope>
    <source>
        <strain evidence="2">EC2010</strain>
        <tissue evidence="2">Whole organism of an adult</tissue>
    </source>
</reference>
<feature type="compositionally biased region" description="Low complexity" evidence="1">
    <location>
        <begin position="113"/>
        <end position="124"/>
    </location>
</feature>
<comment type="caution">
    <text evidence="2">The sequence shown here is derived from an EMBL/GenBank/DDBJ whole genome shotgun (WGS) entry which is preliminary data.</text>
</comment>
<dbReference type="AlphaFoldDB" id="A0A433T4V1"/>
<protein>
    <submittedName>
        <fullName evidence="2">Uncharacterized protein</fullName>
    </submittedName>
</protein>
<accession>A0A433T4V1</accession>
<dbReference type="EMBL" id="RQTK01000650">
    <property type="protein sequence ID" value="RUS76590.1"/>
    <property type="molecule type" value="Genomic_DNA"/>
</dbReference>
<evidence type="ECO:0000313" key="3">
    <source>
        <dbReference type="Proteomes" id="UP000271974"/>
    </source>
</evidence>
<sequence length="268" mass="28083">QVSHQKTPQQANQNEDTPQSSANCESLSHATKENAGKGACVAAAEASQVTSPLAALVPAAVNGDNIGSPKSPAATTASILGSSAIKNAAKKAMTRVEQLRRSGSVFSPRTKGSSPLQSRHSSPSITDNGNEAASIQYVSQESQSKSLSEQDSPSRAISTPTGKLSNITFGADGNVTMLPPSPIPSMATAIARGGLCISPTVRVEMRGDRTILHMPHPDLEEPKSQMWNVQSPAVKATKESIKESKSSTPSRKSHAASRVGLKTHRSRR</sequence>
<feature type="compositionally biased region" description="Basic and acidic residues" evidence="1">
    <location>
        <begin position="236"/>
        <end position="245"/>
    </location>
</feature>
<feature type="region of interest" description="Disordered" evidence="1">
    <location>
        <begin position="214"/>
        <end position="268"/>
    </location>
</feature>
<dbReference type="Proteomes" id="UP000271974">
    <property type="component" value="Unassembled WGS sequence"/>
</dbReference>
<organism evidence="2 3">
    <name type="scientific">Elysia chlorotica</name>
    <name type="common">Eastern emerald elysia</name>
    <name type="synonym">Sea slug</name>
    <dbReference type="NCBI Taxonomy" id="188477"/>
    <lineage>
        <taxon>Eukaryota</taxon>
        <taxon>Metazoa</taxon>
        <taxon>Spiralia</taxon>
        <taxon>Lophotrochozoa</taxon>
        <taxon>Mollusca</taxon>
        <taxon>Gastropoda</taxon>
        <taxon>Heterobranchia</taxon>
        <taxon>Euthyneura</taxon>
        <taxon>Panpulmonata</taxon>
        <taxon>Sacoglossa</taxon>
        <taxon>Placobranchoidea</taxon>
        <taxon>Plakobranchidae</taxon>
        <taxon>Elysia</taxon>
    </lineage>
</organism>
<feature type="compositionally biased region" description="Polar residues" evidence="1">
    <location>
        <begin position="125"/>
        <end position="138"/>
    </location>
</feature>
<feature type="compositionally biased region" description="Low complexity" evidence="1">
    <location>
        <begin position="139"/>
        <end position="154"/>
    </location>
</feature>
<evidence type="ECO:0000256" key="1">
    <source>
        <dbReference type="SAM" id="MobiDB-lite"/>
    </source>
</evidence>
<evidence type="ECO:0000313" key="2">
    <source>
        <dbReference type="EMBL" id="RUS76590.1"/>
    </source>
</evidence>
<feature type="compositionally biased region" description="Basic residues" evidence="1">
    <location>
        <begin position="251"/>
        <end position="268"/>
    </location>
</feature>
<keyword evidence="3" id="KW-1185">Reference proteome</keyword>
<feature type="region of interest" description="Disordered" evidence="1">
    <location>
        <begin position="89"/>
        <end position="163"/>
    </location>
</feature>
<gene>
    <name evidence="2" type="ORF">EGW08_015632</name>
</gene>
<proteinExistence type="predicted"/>
<dbReference type="OrthoDB" id="10565758at2759"/>